<dbReference type="RefSeq" id="WP_096449345.1">
    <property type="nucleotide sequence ID" value="NZ_JBHSOG010000069.1"/>
</dbReference>
<name>A0ABW1AVF2_9RHOO</name>
<dbReference type="InterPro" id="IPR045851">
    <property type="entry name" value="AMP-bd_C_sf"/>
</dbReference>
<evidence type="ECO:0000313" key="2">
    <source>
        <dbReference type="EMBL" id="MFC5771109.1"/>
    </source>
</evidence>
<dbReference type="PANTHER" id="PTHR43845:SF1">
    <property type="entry name" value="BLR5969 PROTEIN"/>
    <property type="match status" value="1"/>
</dbReference>
<organism evidence="2 3">
    <name type="scientific">Thauera sinica</name>
    <dbReference type="NCBI Taxonomy" id="2665146"/>
    <lineage>
        <taxon>Bacteria</taxon>
        <taxon>Pseudomonadati</taxon>
        <taxon>Pseudomonadota</taxon>
        <taxon>Betaproteobacteria</taxon>
        <taxon>Rhodocyclales</taxon>
        <taxon>Zoogloeaceae</taxon>
        <taxon>Thauera</taxon>
    </lineage>
</organism>
<evidence type="ECO:0000313" key="3">
    <source>
        <dbReference type="Proteomes" id="UP001595974"/>
    </source>
</evidence>
<keyword evidence="2" id="KW-0436">Ligase</keyword>
<dbReference type="PANTHER" id="PTHR43845">
    <property type="entry name" value="BLR5969 PROTEIN"/>
    <property type="match status" value="1"/>
</dbReference>
<evidence type="ECO:0000259" key="1">
    <source>
        <dbReference type="Pfam" id="PF00501"/>
    </source>
</evidence>
<dbReference type="GO" id="GO:0016874">
    <property type="term" value="F:ligase activity"/>
    <property type="evidence" value="ECO:0007669"/>
    <property type="project" value="UniProtKB-KW"/>
</dbReference>
<comment type="caution">
    <text evidence="2">The sequence shown here is derived from an EMBL/GenBank/DDBJ whole genome shotgun (WGS) entry which is preliminary data.</text>
</comment>
<reference evidence="3" key="1">
    <citation type="journal article" date="2019" name="Int. J. Syst. Evol. Microbiol.">
        <title>The Global Catalogue of Microorganisms (GCM) 10K type strain sequencing project: providing services to taxonomists for standard genome sequencing and annotation.</title>
        <authorList>
            <consortium name="The Broad Institute Genomics Platform"/>
            <consortium name="The Broad Institute Genome Sequencing Center for Infectious Disease"/>
            <person name="Wu L."/>
            <person name="Ma J."/>
        </authorList>
    </citation>
    <scope>NUCLEOTIDE SEQUENCE [LARGE SCALE GENOMIC DNA]</scope>
    <source>
        <strain evidence="3">SHR3</strain>
    </source>
</reference>
<feature type="domain" description="AMP-dependent synthetase/ligase" evidence="1">
    <location>
        <begin position="121"/>
        <end position="278"/>
    </location>
</feature>
<accession>A0ABW1AVF2</accession>
<dbReference type="Pfam" id="PF00501">
    <property type="entry name" value="AMP-binding"/>
    <property type="match status" value="1"/>
</dbReference>
<protein>
    <submittedName>
        <fullName evidence="2">Phenylacetate--CoA ligase family protein</fullName>
    </submittedName>
</protein>
<dbReference type="SUPFAM" id="SSF56801">
    <property type="entry name" value="Acetyl-CoA synthetase-like"/>
    <property type="match status" value="1"/>
</dbReference>
<dbReference type="Proteomes" id="UP001595974">
    <property type="component" value="Unassembled WGS sequence"/>
</dbReference>
<dbReference type="Gene3D" id="3.40.50.12780">
    <property type="entry name" value="N-terminal domain of ligase-like"/>
    <property type="match status" value="1"/>
</dbReference>
<dbReference type="EMBL" id="JBHSOG010000069">
    <property type="protein sequence ID" value="MFC5771109.1"/>
    <property type="molecule type" value="Genomic_DNA"/>
</dbReference>
<dbReference type="Gene3D" id="3.30.300.30">
    <property type="match status" value="1"/>
</dbReference>
<sequence length="414" mass="44441">MSPSEFFDARETRAPAERERDLLARLPAHIAHARERTRGFAALLADVDPARVTTREALAALPVIRKSELLERQKAARPFGGFAAVAWGSACRRVFASPGPLYEPEGARPDYYRLARALHAAGFRAGDLVHNTFSYHFTPAGSMMETAAHALGCTVFPAGVGQTEQQLAAIADLRPNAYVGTPSFLRILLDKADEVGVKPAFTKAFVSGEAFPAALREDFAARGIDAFQAYATADIGLIAYETAARDGLVVDEDVLLEIVRPGTGEPVAPGEVGEVVVTTFNPDYPLIRFGTGDLSALLPGASPCGRTNLRIRGWMGRADQTTKVKGMFVHPGQIAQVAHRHPELLRVRLVVDNPGLNDRMTLMCETDGGGSEALAEAVAASIREVTKLRGEVAFVPAGSLANDGKVIDDLRKFD</sequence>
<proteinExistence type="predicted"/>
<dbReference type="InterPro" id="IPR000873">
    <property type="entry name" value="AMP-dep_synth/lig_dom"/>
</dbReference>
<dbReference type="InterPro" id="IPR042099">
    <property type="entry name" value="ANL_N_sf"/>
</dbReference>
<keyword evidence="3" id="KW-1185">Reference proteome</keyword>
<gene>
    <name evidence="2" type="ORF">ACFPTN_17140</name>
</gene>